<feature type="non-terminal residue" evidence="1">
    <location>
        <position position="217"/>
    </location>
</feature>
<keyword evidence="2" id="KW-1185">Reference proteome</keyword>
<proteinExistence type="predicted"/>
<name>A0A1Y3AXI0_EURMA</name>
<accession>A0A1Y3AXI0</accession>
<dbReference type="AlphaFoldDB" id="A0A1Y3AXI0"/>
<comment type="caution">
    <text evidence="1">The sequence shown here is derived from an EMBL/GenBank/DDBJ whole genome shotgun (WGS) entry which is preliminary data.</text>
</comment>
<protein>
    <submittedName>
        <fullName evidence="1">Uncharacterized protein</fullName>
    </submittedName>
</protein>
<dbReference type="EMBL" id="MUJZ01052671">
    <property type="protein sequence ID" value="OTF73209.1"/>
    <property type="molecule type" value="Genomic_DNA"/>
</dbReference>
<evidence type="ECO:0000313" key="1">
    <source>
        <dbReference type="EMBL" id="OTF73209.1"/>
    </source>
</evidence>
<sequence>MITSSSSHEHNHLNTQCEYCHHHTTGIVSNESNSSTSSSSVVTWSSVTSSTFEPITSTSHRKPFPKVKVAPMSSFSSSGDYYPNNDNDTCKSNQSQPIPSATTKTIDDFFRNNNVNPHENAQTKCICSCNQSDHQSTSHQTSSNVTINQSAAMAAAAAAMTTGKPATATTSPDYWYWRWLMESNCTGFPGVRHRMATDSSNQIQNVDNYKRWSSALS</sequence>
<evidence type="ECO:0000313" key="2">
    <source>
        <dbReference type="Proteomes" id="UP000194236"/>
    </source>
</evidence>
<gene>
    <name evidence="1" type="ORF">BLA29_009312</name>
</gene>
<reference evidence="1 2" key="1">
    <citation type="submission" date="2017-03" db="EMBL/GenBank/DDBJ databases">
        <title>Genome Survey of Euroglyphus maynei.</title>
        <authorList>
            <person name="Arlian L.G."/>
            <person name="Morgan M.S."/>
            <person name="Rider S.D."/>
        </authorList>
    </citation>
    <scope>NUCLEOTIDE SEQUENCE [LARGE SCALE GENOMIC DNA]</scope>
    <source>
        <strain evidence="1">Arlian Lab</strain>
        <tissue evidence="1">Whole body</tissue>
    </source>
</reference>
<organism evidence="1 2">
    <name type="scientific">Euroglyphus maynei</name>
    <name type="common">Mayne's house dust mite</name>
    <dbReference type="NCBI Taxonomy" id="6958"/>
    <lineage>
        <taxon>Eukaryota</taxon>
        <taxon>Metazoa</taxon>
        <taxon>Ecdysozoa</taxon>
        <taxon>Arthropoda</taxon>
        <taxon>Chelicerata</taxon>
        <taxon>Arachnida</taxon>
        <taxon>Acari</taxon>
        <taxon>Acariformes</taxon>
        <taxon>Sarcoptiformes</taxon>
        <taxon>Astigmata</taxon>
        <taxon>Psoroptidia</taxon>
        <taxon>Analgoidea</taxon>
        <taxon>Pyroglyphidae</taxon>
        <taxon>Pyroglyphinae</taxon>
        <taxon>Euroglyphus</taxon>
    </lineage>
</organism>
<dbReference type="Proteomes" id="UP000194236">
    <property type="component" value="Unassembled WGS sequence"/>
</dbReference>